<evidence type="ECO:0000259" key="1">
    <source>
        <dbReference type="Pfam" id="PF19809"/>
    </source>
</evidence>
<feature type="domain" description="DUF6292" evidence="1">
    <location>
        <begin position="16"/>
        <end position="102"/>
    </location>
</feature>
<dbReference type="Pfam" id="PF19809">
    <property type="entry name" value="DUF6292"/>
    <property type="match status" value="1"/>
</dbReference>
<name>A0ABV7PA44_9PSEU</name>
<keyword evidence="3" id="KW-1185">Reference proteome</keyword>
<organism evidence="2 3">
    <name type="scientific">Amycolatopsis speibonae</name>
    <dbReference type="NCBI Taxonomy" id="1450224"/>
    <lineage>
        <taxon>Bacteria</taxon>
        <taxon>Bacillati</taxon>
        <taxon>Actinomycetota</taxon>
        <taxon>Actinomycetes</taxon>
        <taxon>Pseudonocardiales</taxon>
        <taxon>Pseudonocardiaceae</taxon>
        <taxon>Amycolatopsis</taxon>
    </lineage>
</organism>
<dbReference type="InterPro" id="IPR046259">
    <property type="entry name" value="DUF6292"/>
</dbReference>
<comment type="caution">
    <text evidence="2">The sequence shown here is derived from an EMBL/GenBank/DDBJ whole genome shotgun (WGS) entry which is preliminary data.</text>
</comment>
<reference evidence="3" key="1">
    <citation type="journal article" date="2019" name="Int. J. Syst. Evol. Microbiol.">
        <title>The Global Catalogue of Microorganisms (GCM) 10K type strain sequencing project: providing services to taxonomists for standard genome sequencing and annotation.</title>
        <authorList>
            <consortium name="The Broad Institute Genomics Platform"/>
            <consortium name="The Broad Institute Genome Sequencing Center for Infectious Disease"/>
            <person name="Wu L."/>
            <person name="Ma J."/>
        </authorList>
    </citation>
    <scope>NUCLEOTIDE SEQUENCE [LARGE SCALE GENOMIC DNA]</scope>
    <source>
        <strain evidence="3">CGMCC 4.7676</strain>
    </source>
</reference>
<dbReference type="RefSeq" id="WP_378245889.1">
    <property type="nucleotide sequence ID" value="NZ_JBHRWK010000092.1"/>
</dbReference>
<proteinExistence type="predicted"/>
<protein>
    <submittedName>
        <fullName evidence="2">DUF6292 family protein</fullName>
    </submittedName>
</protein>
<evidence type="ECO:0000313" key="3">
    <source>
        <dbReference type="Proteomes" id="UP001595645"/>
    </source>
</evidence>
<accession>A0ABV7PA44</accession>
<sequence>MESELGEAVVRGLHRYVRLVIEELRLSGNAYYTHFDPTVGAYIALDRRLPGQSECDVALVWNESTGWALALETDSREHLLVVDRLRDEILPPPRVVATFARDAYAGEPMGDEDDAPPPICEDLAERLTGYASATLPA</sequence>
<dbReference type="Proteomes" id="UP001595645">
    <property type="component" value="Unassembled WGS sequence"/>
</dbReference>
<dbReference type="EMBL" id="JBHRWK010000092">
    <property type="protein sequence ID" value="MFC3455445.1"/>
    <property type="molecule type" value="Genomic_DNA"/>
</dbReference>
<evidence type="ECO:0000313" key="2">
    <source>
        <dbReference type="EMBL" id="MFC3455445.1"/>
    </source>
</evidence>
<gene>
    <name evidence="2" type="ORF">ACFOSH_38925</name>
</gene>